<dbReference type="AlphaFoldDB" id="A0A3P7NA64"/>
<proteinExistence type="predicted"/>
<evidence type="ECO:0000313" key="2">
    <source>
        <dbReference type="Proteomes" id="UP000271889"/>
    </source>
</evidence>
<protein>
    <submittedName>
        <fullName evidence="1">Uncharacterized protein</fullName>
    </submittedName>
</protein>
<keyword evidence="2" id="KW-1185">Reference proteome</keyword>
<name>A0A3P7NA64_CYLGO</name>
<organism evidence="1 2">
    <name type="scientific">Cylicostephanus goldi</name>
    <name type="common">Nematode worm</name>
    <dbReference type="NCBI Taxonomy" id="71465"/>
    <lineage>
        <taxon>Eukaryota</taxon>
        <taxon>Metazoa</taxon>
        <taxon>Ecdysozoa</taxon>
        <taxon>Nematoda</taxon>
        <taxon>Chromadorea</taxon>
        <taxon>Rhabditida</taxon>
        <taxon>Rhabditina</taxon>
        <taxon>Rhabditomorpha</taxon>
        <taxon>Strongyloidea</taxon>
        <taxon>Strongylidae</taxon>
        <taxon>Cylicostephanus</taxon>
    </lineage>
</organism>
<accession>A0A3P7NA64</accession>
<evidence type="ECO:0000313" key="1">
    <source>
        <dbReference type="EMBL" id="VDN32348.1"/>
    </source>
</evidence>
<reference evidence="1 2" key="1">
    <citation type="submission" date="2018-11" db="EMBL/GenBank/DDBJ databases">
        <authorList>
            <consortium name="Pathogen Informatics"/>
        </authorList>
    </citation>
    <scope>NUCLEOTIDE SEQUENCE [LARGE SCALE GENOMIC DNA]</scope>
</reference>
<dbReference type="Proteomes" id="UP000271889">
    <property type="component" value="Unassembled WGS sequence"/>
</dbReference>
<dbReference type="EMBL" id="UYRV01120522">
    <property type="protein sequence ID" value="VDN32348.1"/>
    <property type="molecule type" value="Genomic_DNA"/>
</dbReference>
<gene>
    <name evidence="1" type="ORF">CGOC_LOCUS12082</name>
</gene>
<sequence length="57" mass="6513">MDNQVFTTWDDFRNYLTSVYISDGDVDQPTIAAINSAQSQYVFFCKGKKVRDSQPNS</sequence>